<organism evidence="2 3">
    <name type="scientific">Halostagnicola kamekurae</name>
    <dbReference type="NCBI Taxonomy" id="619731"/>
    <lineage>
        <taxon>Archaea</taxon>
        <taxon>Methanobacteriati</taxon>
        <taxon>Methanobacteriota</taxon>
        <taxon>Stenosarchaea group</taxon>
        <taxon>Halobacteria</taxon>
        <taxon>Halobacteriales</taxon>
        <taxon>Natrialbaceae</taxon>
        <taxon>Halostagnicola</taxon>
    </lineage>
</organism>
<accession>A0A1I6UXI6</accession>
<protein>
    <recommendedName>
        <fullName evidence="1">DUF8156 domain-containing protein</fullName>
    </recommendedName>
</protein>
<dbReference type="AlphaFoldDB" id="A0A1I6UXI6"/>
<gene>
    <name evidence="2" type="ORF">SAMN04488556_4154</name>
</gene>
<dbReference type="InterPro" id="IPR058469">
    <property type="entry name" value="DUF8156"/>
</dbReference>
<evidence type="ECO:0000313" key="2">
    <source>
        <dbReference type="EMBL" id="SFT06155.1"/>
    </source>
</evidence>
<sequence>MLSYKYRQDNHQNAMDPMEPLFMSILLAQEERIAELEERVADIEGE</sequence>
<evidence type="ECO:0000313" key="3">
    <source>
        <dbReference type="Proteomes" id="UP000199199"/>
    </source>
</evidence>
<dbReference type="Proteomes" id="UP000199199">
    <property type="component" value="Unassembled WGS sequence"/>
</dbReference>
<name>A0A1I6UXI6_9EURY</name>
<evidence type="ECO:0000259" key="1">
    <source>
        <dbReference type="Pfam" id="PF26485"/>
    </source>
</evidence>
<reference evidence="3" key="1">
    <citation type="submission" date="2016-10" db="EMBL/GenBank/DDBJ databases">
        <authorList>
            <person name="Varghese N."/>
            <person name="Submissions S."/>
        </authorList>
    </citation>
    <scope>NUCLEOTIDE SEQUENCE [LARGE SCALE GENOMIC DNA]</scope>
    <source>
        <strain evidence="3">DSM 22427</strain>
    </source>
</reference>
<dbReference type="Pfam" id="PF26485">
    <property type="entry name" value="DUF8156"/>
    <property type="match status" value="1"/>
</dbReference>
<dbReference type="EMBL" id="FOZS01000008">
    <property type="protein sequence ID" value="SFT06155.1"/>
    <property type="molecule type" value="Genomic_DNA"/>
</dbReference>
<feature type="domain" description="DUF8156" evidence="1">
    <location>
        <begin position="10"/>
        <end position="45"/>
    </location>
</feature>
<keyword evidence="3" id="KW-1185">Reference proteome</keyword>
<proteinExistence type="predicted"/>